<gene>
    <name evidence="7" type="ORF">Acor_68350</name>
</gene>
<dbReference type="InterPro" id="IPR037069">
    <property type="entry name" value="AcylCoA_DH/ox_N_sf"/>
</dbReference>
<comment type="similarity">
    <text evidence="2">Belongs to the acyl-CoA dehydrogenase family.</text>
</comment>
<keyword evidence="3" id="KW-0285">Flavoprotein</keyword>
<comment type="cofactor">
    <cofactor evidence="1">
        <name>FAD</name>
        <dbReference type="ChEBI" id="CHEBI:57692"/>
    </cofactor>
</comment>
<keyword evidence="8" id="KW-1185">Reference proteome</keyword>
<dbReference type="InterPro" id="IPR009075">
    <property type="entry name" value="AcylCo_DH/oxidase_C"/>
</dbReference>
<dbReference type="SUPFAM" id="SSF47203">
    <property type="entry name" value="Acyl-CoA dehydrogenase C-terminal domain-like"/>
    <property type="match status" value="1"/>
</dbReference>
<dbReference type="SUPFAM" id="SSF56645">
    <property type="entry name" value="Acyl-CoA dehydrogenase NM domain-like"/>
    <property type="match status" value="1"/>
</dbReference>
<dbReference type="PANTHER" id="PTHR43884:SF20">
    <property type="entry name" value="ACYL-COA DEHYDROGENASE FADE28"/>
    <property type="match status" value="1"/>
</dbReference>
<dbReference type="EMBL" id="BLAD01000086">
    <property type="protein sequence ID" value="GES04767.1"/>
    <property type="molecule type" value="Genomic_DNA"/>
</dbReference>
<reference evidence="7 8" key="1">
    <citation type="submission" date="2019-10" db="EMBL/GenBank/DDBJ databases">
        <title>Whole genome shotgun sequence of Acrocarpospora corrugata NBRC 13972.</title>
        <authorList>
            <person name="Ichikawa N."/>
            <person name="Kimura A."/>
            <person name="Kitahashi Y."/>
            <person name="Komaki H."/>
            <person name="Oguchi A."/>
        </authorList>
    </citation>
    <scope>NUCLEOTIDE SEQUENCE [LARGE SCALE GENOMIC DNA]</scope>
    <source>
        <strain evidence="7 8">NBRC 13972</strain>
    </source>
</reference>
<dbReference type="Proteomes" id="UP000334990">
    <property type="component" value="Unassembled WGS sequence"/>
</dbReference>
<evidence type="ECO:0000313" key="7">
    <source>
        <dbReference type="EMBL" id="GES04767.1"/>
    </source>
</evidence>
<keyword evidence="4" id="KW-0274">FAD</keyword>
<dbReference type="GO" id="GO:0003995">
    <property type="term" value="F:acyl-CoA dehydrogenase activity"/>
    <property type="evidence" value="ECO:0007669"/>
    <property type="project" value="TreeGrafter"/>
</dbReference>
<dbReference type="Gene3D" id="1.10.540.10">
    <property type="entry name" value="Acyl-CoA dehydrogenase/oxidase, N-terminal domain"/>
    <property type="match status" value="1"/>
</dbReference>
<dbReference type="OrthoDB" id="4607453at2"/>
<sequence length="349" mass="36422">MLTLLTDEQQMLKEVAGEIAGSAGLANPSDLTSRNWAATWQSLAQSGLLALRTRDEDGSPVGSGVEVAVVAEAMGAGLVPVPYLGSAILATELLCLAGADDDAARLAEGTARAGVLLNRDLSGLARFPADGMVYGWDVDGAEEALALTDSPEGPRVVRVSLADGFVPAVSADLTRRLLRSDGPIDPARLTTVGRPLTPEDLLRWEALALAAVCADVVGVMRSALAKAIAYAKERVQYGVLIGSFQAIQHMCAEAYVAAEAAASATSYAAWAVDALDPADALLAGWTAKAQCAAVARDVTETVMQVFGGIGQTYEHIAHVHTRRALMDSLVFGDENALLLRIADVRLTGE</sequence>
<organism evidence="7 8">
    <name type="scientific">Acrocarpospora corrugata</name>
    <dbReference type="NCBI Taxonomy" id="35763"/>
    <lineage>
        <taxon>Bacteria</taxon>
        <taxon>Bacillati</taxon>
        <taxon>Actinomycetota</taxon>
        <taxon>Actinomycetes</taxon>
        <taxon>Streptosporangiales</taxon>
        <taxon>Streptosporangiaceae</taxon>
        <taxon>Acrocarpospora</taxon>
    </lineage>
</organism>
<accession>A0A5M3W6V9</accession>
<dbReference type="GO" id="GO:0050660">
    <property type="term" value="F:flavin adenine dinucleotide binding"/>
    <property type="evidence" value="ECO:0007669"/>
    <property type="project" value="InterPro"/>
</dbReference>
<dbReference type="Gene3D" id="1.20.140.10">
    <property type="entry name" value="Butyryl-CoA Dehydrogenase, subunit A, domain 3"/>
    <property type="match status" value="1"/>
</dbReference>
<dbReference type="RefSeq" id="WP_155340828.1">
    <property type="nucleotide sequence ID" value="NZ_BAAABN010000031.1"/>
</dbReference>
<name>A0A5M3W6V9_9ACTN</name>
<evidence type="ECO:0000256" key="3">
    <source>
        <dbReference type="ARBA" id="ARBA00022630"/>
    </source>
</evidence>
<dbReference type="PANTHER" id="PTHR43884">
    <property type="entry name" value="ACYL-COA DEHYDROGENASE"/>
    <property type="match status" value="1"/>
</dbReference>
<dbReference type="InterPro" id="IPR036250">
    <property type="entry name" value="AcylCo_DH-like_C"/>
</dbReference>
<dbReference type="Pfam" id="PF00441">
    <property type="entry name" value="Acyl-CoA_dh_1"/>
    <property type="match status" value="1"/>
</dbReference>
<evidence type="ECO:0000256" key="4">
    <source>
        <dbReference type="ARBA" id="ARBA00022827"/>
    </source>
</evidence>
<proteinExistence type="inferred from homology"/>
<evidence type="ECO:0000256" key="5">
    <source>
        <dbReference type="ARBA" id="ARBA00023002"/>
    </source>
</evidence>
<evidence type="ECO:0000256" key="2">
    <source>
        <dbReference type="ARBA" id="ARBA00009347"/>
    </source>
</evidence>
<dbReference type="AlphaFoldDB" id="A0A5M3W6V9"/>
<evidence type="ECO:0000313" key="8">
    <source>
        <dbReference type="Proteomes" id="UP000334990"/>
    </source>
</evidence>
<dbReference type="InterPro" id="IPR009100">
    <property type="entry name" value="AcylCoA_DH/oxidase_NM_dom_sf"/>
</dbReference>
<feature type="domain" description="Acyl-CoA dehydrogenase/oxidase C-terminal" evidence="6">
    <location>
        <begin position="211"/>
        <end position="343"/>
    </location>
</feature>
<evidence type="ECO:0000259" key="6">
    <source>
        <dbReference type="Pfam" id="PF00441"/>
    </source>
</evidence>
<comment type="caution">
    <text evidence="7">The sequence shown here is derived from an EMBL/GenBank/DDBJ whole genome shotgun (WGS) entry which is preliminary data.</text>
</comment>
<evidence type="ECO:0000256" key="1">
    <source>
        <dbReference type="ARBA" id="ARBA00001974"/>
    </source>
</evidence>
<protein>
    <submittedName>
        <fullName evidence="7">Acyl-CoA dehydrogenase</fullName>
    </submittedName>
</protein>
<keyword evidence="5" id="KW-0560">Oxidoreductase</keyword>